<name>A0A9W7Y4I6_9FUNG</name>
<keyword evidence="10" id="KW-1185">Reference proteome</keyword>
<dbReference type="OrthoDB" id="2121828at2759"/>
<feature type="domain" description="Plastocyanin-like" evidence="6">
    <location>
        <begin position="151"/>
        <end position="274"/>
    </location>
</feature>
<organism evidence="9 10">
    <name type="scientific">Coemansia erecta</name>
    <dbReference type="NCBI Taxonomy" id="147472"/>
    <lineage>
        <taxon>Eukaryota</taxon>
        <taxon>Fungi</taxon>
        <taxon>Fungi incertae sedis</taxon>
        <taxon>Zoopagomycota</taxon>
        <taxon>Kickxellomycotina</taxon>
        <taxon>Kickxellomycetes</taxon>
        <taxon>Kickxellales</taxon>
        <taxon>Kickxellaceae</taxon>
        <taxon>Coemansia</taxon>
    </lineage>
</organism>
<feature type="domain" description="Plastocyanin-like" evidence="8">
    <location>
        <begin position="37"/>
        <end position="143"/>
    </location>
</feature>
<sequence>MYFVYGIACLALLSVAHGKRVVENWDVTYVTSNRGLNQTAKRGISVNGKFPMPVVEATMGDTLVLNIHNSLDQPTTLHTHGMFQRNTTYYDGAAMTTECAIAPGTNFTYEINLEQSGTYWIHGHKNSQNFDGLRTPFVIKDPNDPYKSDGEYLLAVEDWWPVTFATTFAALTDVTGQSNPFADPPNMLINGAPTAPKLDFEPGKTYRIRLVSMMSLPLYEFAIDGHDLQIIEVDGEYTKPKTVKVVRLAPAQRVSVLVTAKASKKNNYHYHVTMFGDFLPPIPGVFPSMQNGTISYSANSPFVATGTIPSEIFDETTMQALSGAELVPDRGLYFNATSGFLPSGVNYESFNLVTYRDPITPSIFTALDGNLGLNPISYGPQTNAHVLKYGEVIEMLFWSATQLSHPLHLHGHTFQVIERGLINDTTSALKRRVPKGACPLKRDTVLVPTGEYVVVRFKADNPGVWLMHCHFDWHMALGLDMVFVEAPTEMRQRIKVPQSVIDQCRRQGFPTSGNVVGNNAYNYDNAPNLPHLLLDSPLSA</sequence>
<dbReference type="GO" id="GO:0016491">
    <property type="term" value="F:oxidoreductase activity"/>
    <property type="evidence" value="ECO:0007669"/>
    <property type="project" value="UniProtKB-KW"/>
</dbReference>
<dbReference type="PROSITE" id="PS00080">
    <property type="entry name" value="MULTICOPPER_OXIDASE2"/>
    <property type="match status" value="1"/>
</dbReference>
<dbReference type="PANTHER" id="PTHR11709:SF361">
    <property type="entry name" value="IRON TRANSPORT MULTICOPPER OXIDASE FET3"/>
    <property type="match status" value="1"/>
</dbReference>
<feature type="signal peptide" evidence="5">
    <location>
        <begin position="1"/>
        <end position="18"/>
    </location>
</feature>
<keyword evidence="5" id="KW-0732">Signal</keyword>
<proteinExistence type="inferred from homology"/>
<evidence type="ECO:0000256" key="1">
    <source>
        <dbReference type="ARBA" id="ARBA00010609"/>
    </source>
</evidence>
<comment type="caution">
    <text evidence="9">The sequence shown here is derived from an EMBL/GenBank/DDBJ whole genome shotgun (WGS) entry which is preliminary data.</text>
</comment>
<gene>
    <name evidence="9" type="primary">FET3_5</name>
    <name evidence="9" type="ORF">LPJ53_002329</name>
</gene>
<keyword evidence="4" id="KW-0186">Copper</keyword>
<dbReference type="InterPro" id="IPR008972">
    <property type="entry name" value="Cupredoxin"/>
</dbReference>
<dbReference type="Pfam" id="PF07731">
    <property type="entry name" value="Cu-oxidase_2"/>
    <property type="match status" value="1"/>
</dbReference>
<dbReference type="InterPro" id="IPR011707">
    <property type="entry name" value="Cu-oxidase-like_N"/>
</dbReference>
<keyword evidence="2" id="KW-0479">Metal-binding</keyword>
<dbReference type="SUPFAM" id="SSF49503">
    <property type="entry name" value="Cupredoxins"/>
    <property type="match status" value="3"/>
</dbReference>
<dbReference type="Pfam" id="PF07732">
    <property type="entry name" value="Cu-oxidase_3"/>
    <property type="match status" value="1"/>
</dbReference>
<evidence type="ECO:0000256" key="5">
    <source>
        <dbReference type="SAM" id="SignalP"/>
    </source>
</evidence>
<dbReference type="GO" id="GO:0005507">
    <property type="term" value="F:copper ion binding"/>
    <property type="evidence" value="ECO:0007669"/>
    <property type="project" value="InterPro"/>
</dbReference>
<dbReference type="Pfam" id="PF00394">
    <property type="entry name" value="Cu-oxidase"/>
    <property type="match status" value="1"/>
</dbReference>
<evidence type="ECO:0000259" key="8">
    <source>
        <dbReference type="Pfam" id="PF07732"/>
    </source>
</evidence>
<dbReference type="PANTHER" id="PTHR11709">
    <property type="entry name" value="MULTI-COPPER OXIDASE"/>
    <property type="match status" value="1"/>
</dbReference>
<evidence type="ECO:0000313" key="9">
    <source>
        <dbReference type="EMBL" id="KAJ1723330.1"/>
    </source>
</evidence>
<evidence type="ECO:0000256" key="4">
    <source>
        <dbReference type="ARBA" id="ARBA00023008"/>
    </source>
</evidence>
<evidence type="ECO:0000256" key="3">
    <source>
        <dbReference type="ARBA" id="ARBA00023002"/>
    </source>
</evidence>
<evidence type="ECO:0000313" key="10">
    <source>
        <dbReference type="Proteomes" id="UP001149813"/>
    </source>
</evidence>
<dbReference type="InterPro" id="IPR011706">
    <property type="entry name" value="Cu-oxidase_C"/>
</dbReference>
<evidence type="ECO:0000259" key="7">
    <source>
        <dbReference type="Pfam" id="PF07731"/>
    </source>
</evidence>
<evidence type="ECO:0000256" key="2">
    <source>
        <dbReference type="ARBA" id="ARBA00022723"/>
    </source>
</evidence>
<protein>
    <submittedName>
        <fullName evidence="9">Ferroxidase fet3</fullName>
    </submittedName>
</protein>
<keyword evidence="3" id="KW-0560">Oxidoreductase</keyword>
<feature type="domain" description="Plastocyanin-like" evidence="7">
    <location>
        <begin position="358"/>
        <end position="488"/>
    </location>
</feature>
<dbReference type="EMBL" id="JANBOJ010000071">
    <property type="protein sequence ID" value="KAJ1723330.1"/>
    <property type="molecule type" value="Genomic_DNA"/>
</dbReference>
<comment type="similarity">
    <text evidence="1">Belongs to the multicopper oxidase family.</text>
</comment>
<dbReference type="InterPro" id="IPR002355">
    <property type="entry name" value="Cu_oxidase_Cu_BS"/>
</dbReference>
<reference evidence="9" key="1">
    <citation type="submission" date="2022-07" db="EMBL/GenBank/DDBJ databases">
        <title>Phylogenomic reconstructions and comparative analyses of Kickxellomycotina fungi.</title>
        <authorList>
            <person name="Reynolds N.K."/>
            <person name="Stajich J.E."/>
            <person name="Barry K."/>
            <person name="Grigoriev I.V."/>
            <person name="Crous P."/>
            <person name="Smith M.E."/>
        </authorList>
    </citation>
    <scope>NUCLEOTIDE SEQUENCE</scope>
    <source>
        <strain evidence="9">NBRC 32514</strain>
    </source>
</reference>
<dbReference type="Gene3D" id="2.60.40.420">
    <property type="entry name" value="Cupredoxins - blue copper proteins"/>
    <property type="match status" value="3"/>
</dbReference>
<dbReference type="AlphaFoldDB" id="A0A9W7Y4I6"/>
<evidence type="ECO:0000259" key="6">
    <source>
        <dbReference type="Pfam" id="PF00394"/>
    </source>
</evidence>
<dbReference type="InterPro" id="IPR045087">
    <property type="entry name" value="Cu-oxidase_fam"/>
</dbReference>
<feature type="chain" id="PRO_5040950198" evidence="5">
    <location>
        <begin position="19"/>
        <end position="540"/>
    </location>
</feature>
<dbReference type="Proteomes" id="UP001149813">
    <property type="component" value="Unassembled WGS sequence"/>
</dbReference>
<accession>A0A9W7Y4I6</accession>
<dbReference type="InterPro" id="IPR001117">
    <property type="entry name" value="Cu-oxidase_2nd"/>
</dbReference>